<protein>
    <submittedName>
        <fullName evidence="2">AAA family ATPase</fullName>
    </submittedName>
</protein>
<accession>A0A848H5T1</accession>
<dbReference type="InterPro" id="IPR027417">
    <property type="entry name" value="P-loop_NTPase"/>
</dbReference>
<dbReference type="PANTHER" id="PTHR13696">
    <property type="entry name" value="P-LOOP CONTAINING NUCLEOSIDE TRIPHOSPHATE HYDROLASE"/>
    <property type="match status" value="1"/>
</dbReference>
<dbReference type="EMBL" id="JABBFX010000002">
    <property type="protein sequence ID" value="NML45924.1"/>
    <property type="molecule type" value="Genomic_DNA"/>
</dbReference>
<sequence>MKAWVVASSASKGGVGKTSVAVAVAACLSRHLKVVVADSDPQGTASLWSAAGKLPFPVVPVASEADIRALAAQYQLVVVDCPPQVDAPVMTAALACADLALVPLAPEPADLWATTLLLQRCATDFPQLRKLVVLNRVPSGTALARDVLASIENAGWPLAKSRLGQRIAYKETMAVGGTLDDLKGPGAAKARQEVQDLALEVMTTLSSL</sequence>
<dbReference type="PIRSF" id="PIRSF009320">
    <property type="entry name" value="Nuc_binding_HP_1000"/>
    <property type="match status" value="1"/>
</dbReference>
<proteinExistence type="predicted"/>
<dbReference type="CDD" id="cd02042">
    <property type="entry name" value="ParAB_family"/>
    <property type="match status" value="1"/>
</dbReference>
<evidence type="ECO:0000313" key="2">
    <source>
        <dbReference type="EMBL" id="NML45924.1"/>
    </source>
</evidence>
<dbReference type="PANTHER" id="PTHR13696:SF96">
    <property type="entry name" value="COBQ_COBB_MIND_PARA NUCLEOTIDE BINDING DOMAIN-CONTAINING PROTEIN"/>
    <property type="match status" value="1"/>
</dbReference>
<comment type="caution">
    <text evidence="2">The sequence shown here is derived from an EMBL/GenBank/DDBJ whole genome shotgun (WGS) entry which is preliminary data.</text>
</comment>
<dbReference type="RefSeq" id="WP_169420230.1">
    <property type="nucleotide sequence ID" value="NZ_JABBFX010000002.1"/>
</dbReference>
<dbReference type="InterPro" id="IPR050678">
    <property type="entry name" value="DNA_Partitioning_ATPase"/>
</dbReference>
<organism evidence="2 3">
    <name type="scientific">Ramlibacter agri</name>
    <dbReference type="NCBI Taxonomy" id="2728837"/>
    <lineage>
        <taxon>Bacteria</taxon>
        <taxon>Pseudomonadati</taxon>
        <taxon>Pseudomonadota</taxon>
        <taxon>Betaproteobacteria</taxon>
        <taxon>Burkholderiales</taxon>
        <taxon>Comamonadaceae</taxon>
        <taxon>Ramlibacter</taxon>
    </lineage>
</organism>
<feature type="domain" description="CobQ/CobB/MinD/ParA nucleotide binding" evidence="1">
    <location>
        <begin position="10"/>
        <end position="171"/>
    </location>
</feature>
<name>A0A848H5T1_9BURK</name>
<evidence type="ECO:0000259" key="1">
    <source>
        <dbReference type="Pfam" id="PF01656"/>
    </source>
</evidence>
<evidence type="ECO:0000313" key="3">
    <source>
        <dbReference type="Proteomes" id="UP000541185"/>
    </source>
</evidence>
<dbReference type="AlphaFoldDB" id="A0A848H5T1"/>
<dbReference type="Pfam" id="PF01656">
    <property type="entry name" value="CbiA"/>
    <property type="match status" value="1"/>
</dbReference>
<keyword evidence="3" id="KW-1185">Reference proteome</keyword>
<gene>
    <name evidence="2" type="ORF">HHL11_19400</name>
</gene>
<dbReference type="SUPFAM" id="SSF52540">
    <property type="entry name" value="P-loop containing nucleoside triphosphate hydrolases"/>
    <property type="match status" value="1"/>
</dbReference>
<dbReference type="Proteomes" id="UP000541185">
    <property type="component" value="Unassembled WGS sequence"/>
</dbReference>
<dbReference type="InterPro" id="IPR002586">
    <property type="entry name" value="CobQ/CobB/MinD/ParA_Nub-bd_dom"/>
</dbReference>
<dbReference type="Gene3D" id="3.40.50.300">
    <property type="entry name" value="P-loop containing nucleotide triphosphate hydrolases"/>
    <property type="match status" value="1"/>
</dbReference>
<reference evidence="2 3" key="1">
    <citation type="submission" date="2020-04" db="EMBL/GenBank/DDBJ databases">
        <title>Ramlibacter sp. G-1-2-2 isolated from soil.</title>
        <authorList>
            <person name="Dahal R.H."/>
        </authorList>
    </citation>
    <scope>NUCLEOTIDE SEQUENCE [LARGE SCALE GENOMIC DNA]</scope>
    <source>
        <strain evidence="2 3">G-1-2-2</strain>
    </source>
</reference>